<keyword evidence="2" id="KW-1185">Reference proteome</keyword>
<protein>
    <submittedName>
        <fullName evidence="1">Unnamed protein product</fullName>
    </submittedName>
</protein>
<comment type="caution">
    <text evidence="1">The sequence shown here is derived from an EMBL/GenBank/DDBJ whole genome shotgun (WGS) entry which is preliminary data.</text>
</comment>
<reference evidence="1" key="1">
    <citation type="submission" date="2023-04" db="EMBL/GenBank/DDBJ databases">
        <title>Phytophthora lilii NBRC 32176.</title>
        <authorList>
            <person name="Ichikawa N."/>
            <person name="Sato H."/>
            <person name="Tonouchi N."/>
        </authorList>
    </citation>
    <scope>NUCLEOTIDE SEQUENCE</scope>
    <source>
        <strain evidence="1">NBRC 32176</strain>
    </source>
</reference>
<sequence length="257" mass="29220">MAMASTLATHYGDEALASISELRKQYTDEALAAMIMAAKAEPRTSSFARDLEEVQFRTWTREGKTTGEVFKMLNLDKSGDKLFESPELPLLVSYYSEFGTSRADELMTLALKTRFGETVLTKMLGEAAKQTPGQRGEECAQEPAFDSWVSYMRKINFTGWHDTTMFSKLKEVFGDGMELARALESAKTSSKHTRGTIRVINELQFYQFKQWVRQDLNPESVRTKLNYDPAKDGDALEAFKVFYAEISRKARILPNQR</sequence>
<evidence type="ECO:0000313" key="1">
    <source>
        <dbReference type="EMBL" id="GMF13601.1"/>
    </source>
</evidence>
<dbReference type="AlphaFoldDB" id="A0A9W6THE7"/>
<dbReference type="EMBL" id="BSXW01000162">
    <property type="protein sequence ID" value="GMF13601.1"/>
    <property type="molecule type" value="Genomic_DNA"/>
</dbReference>
<dbReference type="Proteomes" id="UP001165083">
    <property type="component" value="Unassembled WGS sequence"/>
</dbReference>
<gene>
    <name evidence="1" type="ORF">Plil01_000406000</name>
</gene>
<accession>A0A9W6THE7</accession>
<evidence type="ECO:0000313" key="2">
    <source>
        <dbReference type="Proteomes" id="UP001165083"/>
    </source>
</evidence>
<organism evidence="1 2">
    <name type="scientific">Phytophthora lilii</name>
    <dbReference type="NCBI Taxonomy" id="2077276"/>
    <lineage>
        <taxon>Eukaryota</taxon>
        <taxon>Sar</taxon>
        <taxon>Stramenopiles</taxon>
        <taxon>Oomycota</taxon>
        <taxon>Peronosporomycetes</taxon>
        <taxon>Peronosporales</taxon>
        <taxon>Peronosporaceae</taxon>
        <taxon>Phytophthora</taxon>
    </lineage>
</organism>
<proteinExistence type="predicted"/>
<dbReference type="OrthoDB" id="124845at2759"/>
<name>A0A9W6THE7_9STRA</name>